<evidence type="ECO:0000313" key="2">
    <source>
        <dbReference type="EMBL" id="MBB4044497.1"/>
    </source>
</evidence>
<evidence type="ECO:0000256" key="1">
    <source>
        <dbReference type="SAM" id="MobiDB-lite"/>
    </source>
</evidence>
<organism evidence="2 3">
    <name type="scientific">Bacteroides reticulotermitis</name>
    <dbReference type="NCBI Taxonomy" id="1133319"/>
    <lineage>
        <taxon>Bacteria</taxon>
        <taxon>Pseudomonadati</taxon>
        <taxon>Bacteroidota</taxon>
        <taxon>Bacteroidia</taxon>
        <taxon>Bacteroidales</taxon>
        <taxon>Bacteroidaceae</taxon>
        <taxon>Bacteroides</taxon>
    </lineage>
</organism>
<protein>
    <submittedName>
        <fullName evidence="2">Uncharacterized protein</fullName>
    </submittedName>
</protein>
<gene>
    <name evidence="2" type="ORF">GGR06_002291</name>
</gene>
<dbReference type="EMBL" id="JACIER010000008">
    <property type="protein sequence ID" value="MBB4044497.1"/>
    <property type="molecule type" value="Genomic_DNA"/>
</dbReference>
<evidence type="ECO:0000313" key="3">
    <source>
        <dbReference type="Proteomes" id="UP000560658"/>
    </source>
</evidence>
<comment type="caution">
    <text evidence="2">The sequence shown here is derived from an EMBL/GenBank/DDBJ whole genome shotgun (WGS) entry which is preliminary data.</text>
</comment>
<dbReference type="AlphaFoldDB" id="A0A840CWM8"/>
<accession>A0A840CWM8</accession>
<sequence length="40" mass="4477">MRSWNKRNSKKDDRGTGNPRPLPIKGLLWLLMPVGSGVNS</sequence>
<name>A0A840CWM8_9BACE</name>
<proteinExistence type="predicted"/>
<dbReference type="Proteomes" id="UP000560658">
    <property type="component" value="Unassembled WGS sequence"/>
</dbReference>
<reference evidence="2" key="1">
    <citation type="submission" date="2020-08" db="EMBL/GenBank/DDBJ databases">
        <title>Genomic Encyclopedia of Type Strains, Phase IV (KMG-IV): sequencing the most valuable type-strain genomes for metagenomic binning, comparative biology and taxonomic classification.</title>
        <authorList>
            <person name="Goeker M."/>
        </authorList>
    </citation>
    <scope>NUCLEOTIDE SEQUENCE [LARGE SCALE GENOMIC DNA]</scope>
    <source>
        <strain evidence="2">DSM 105720</strain>
    </source>
</reference>
<feature type="region of interest" description="Disordered" evidence="1">
    <location>
        <begin position="1"/>
        <end position="24"/>
    </location>
</feature>
<keyword evidence="3" id="KW-1185">Reference proteome</keyword>